<comment type="subunit">
    <text evidence="2">Single-chain monomer with multiple functions.</text>
</comment>
<dbReference type="KEGG" id="aio:EXH44_10785"/>
<evidence type="ECO:0000256" key="3">
    <source>
        <dbReference type="ARBA" id="ARBA00012417"/>
    </source>
</evidence>
<dbReference type="GO" id="GO:0003677">
    <property type="term" value="F:DNA binding"/>
    <property type="evidence" value="ECO:0007669"/>
    <property type="project" value="UniProtKB-UniRule"/>
</dbReference>
<dbReference type="Proteomes" id="UP000294444">
    <property type="component" value="Chromosome"/>
</dbReference>
<dbReference type="GO" id="GO:0006261">
    <property type="term" value="P:DNA-templated DNA replication"/>
    <property type="evidence" value="ECO:0007669"/>
    <property type="project" value="UniProtKB-UniRule"/>
</dbReference>
<keyword evidence="9 17" id="KW-0227">DNA damage</keyword>
<dbReference type="PANTHER" id="PTHR10133:SF27">
    <property type="entry name" value="DNA POLYMERASE NU"/>
    <property type="match status" value="1"/>
</dbReference>
<dbReference type="Gene3D" id="3.40.50.1010">
    <property type="entry name" value="5'-nuclease"/>
    <property type="match status" value="1"/>
</dbReference>
<keyword evidence="5 17" id="KW-0808">Transferase</keyword>
<dbReference type="CDD" id="cd08637">
    <property type="entry name" value="DNA_pol_A_pol_I_C"/>
    <property type="match status" value="1"/>
</dbReference>
<dbReference type="Gene3D" id="3.30.70.370">
    <property type="match status" value="1"/>
</dbReference>
<dbReference type="Pfam" id="PF02739">
    <property type="entry name" value="5_3_exonuc_N"/>
    <property type="match status" value="1"/>
</dbReference>
<dbReference type="Pfam" id="PF01612">
    <property type="entry name" value="DNA_pol_A_exo1"/>
    <property type="match status" value="1"/>
</dbReference>
<dbReference type="InterPro" id="IPR029060">
    <property type="entry name" value="PIN-like_dom_sf"/>
</dbReference>
<feature type="domain" description="3'-5' exonuclease" evidence="18">
    <location>
        <begin position="335"/>
        <end position="543"/>
    </location>
</feature>
<evidence type="ECO:0000259" key="20">
    <source>
        <dbReference type="SMART" id="SM00482"/>
    </source>
</evidence>
<evidence type="ECO:0000256" key="6">
    <source>
        <dbReference type="ARBA" id="ARBA00022695"/>
    </source>
</evidence>
<dbReference type="InterPro" id="IPR002562">
    <property type="entry name" value="3'-5'_exonuclease_dom"/>
</dbReference>
<gene>
    <name evidence="17 21" type="primary">polA</name>
    <name evidence="21" type="ORF">EXH44_10785</name>
</gene>
<evidence type="ECO:0000256" key="9">
    <source>
        <dbReference type="ARBA" id="ARBA00022763"/>
    </source>
</evidence>
<dbReference type="SMART" id="SM00279">
    <property type="entry name" value="HhH2"/>
    <property type="match status" value="1"/>
</dbReference>
<dbReference type="SMART" id="SM00474">
    <property type="entry name" value="35EXOc"/>
    <property type="match status" value="1"/>
</dbReference>
<dbReference type="SUPFAM" id="SSF53098">
    <property type="entry name" value="Ribonuclease H-like"/>
    <property type="match status" value="1"/>
</dbReference>
<feature type="domain" description="DNA-directed DNA polymerase family A palm" evidence="20">
    <location>
        <begin position="713"/>
        <end position="918"/>
    </location>
</feature>
<dbReference type="FunFam" id="1.10.150.20:FF:000002">
    <property type="entry name" value="DNA polymerase I"/>
    <property type="match status" value="1"/>
</dbReference>
<evidence type="ECO:0000259" key="19">
    <source>
        <dbReference type="SMART" id="SM00475"/>
    </source>
</evidence>
<evidence type="ECO:0000256" key="14">
    <source>
        <dbReference type="ARBA" id="ARBA00023204"/>
    </source>
</evidence>
<evidence type="ECO:0000256" key="16">
    <source>
        <dbReference type="NCBIfam" id="TIGR00593"/>
    </source>
</evidence>
<comment type="catalytic activity">
    <reaction evidence="15 17">
        <text>DNA(n) + a 2'-deoxyribonucleoside 5'-triphosphate = DNA(n+1) + diphosphate</text>
        <dbReference type="Rhea" id="RHEA:22508"/>
        <dbReference type="Rhea" id="RHEA-COMP:17339"/>
        <dbReference type="Rhea" id="RHEA-COMP:17340"/>
        <dbReference type="ChEBI" id="CHEBI:33019"/>
        <dbReference type="ChEBI" id="CHEBI:61560"/>
        <dbReference type="ChEBI" id="CHEBI:173112"/>
        <dbReference type="EC" id="2.7.7.7"/>
    </reaction>
</comment>
<keyword evidence="7 17" id="KW-0235">DNA replication</keyword>
<evidence type="ECO:0000256" key="7">
    <source>
        <dbReference type="ARBA" id="ARBA00022705"/>
    </source>
</evidence>
<sequence>MATIAQNPLVLVDGSSYLYRAFHAFPPLTNKQGEPTGAMYGVLNMLKSLIAQVEPSHIAVVFDAKGKTFRDELFEQYKSHRPPMPDELRSQIQPLHAMIKALGIPLLSIEGVEADDVIGTLAVQASQAGKHVLISTGDKDMAQLVNDHIMLINTMNNTLLDREGVIEKYGIPPELIIDYLALLGDSSDNIPGVKGVGEKTAIALLQGIGSMQAIYANLDKVAELSFRGAKTFAPKLEAEKETAGLSYLLATIKTDVALDVTYDQLLTQPQQRDQLVELFGRYEFKRWLNEVMNDANPVTQTSAEKIPNNYQATQAVSAEQKSAPFAKISIDRTAYDCVNSPELFTKWLAKLQMAELVAVDTETDNLDAMQANLVGISFGLENGEACYIPLAHKGKIAQPTQVDLFGESKTELDEIEALLPNQLNKADCLAQLKPILENLNIRKIGQNIKYDLTIFARNGIELQGVAFDTMLQSYTLDSTGRHNMDDLAERYLGHQTIPFEELAGKGKNQLTFDQIELDKATEYAGEDAEITMKLHQLLWSELQKTPELVKLFEQIEMPLVSVLSRVERNGVLIDPAKLLAHSVEIEQRLKELETLVHQEAGEVFNLASTKQLQEILFNKLGLPILKKTPKGAPSTNEEVLEELAQMGHQVPVLLMEHRGLSKLKSTYTDKLPQMINAQTGRVHTSYHQAVTATGRLSSSEPNLQNIPIRNEQGRRIRQAFIARDGYVILAADYSQIELRIMAHLANDANMIKAFAEGKDIHRSTAAEIFGVPLEAVTSEQRRSAKAINFGLIYGMSEFGLANQLGISRTDAKKYMELYFQRYPAVQQFMLDIREKAAEKGYVETLFGRRLYLPEINSSNQMRRKAAERVAINAPMQGTAADIIKVAMIGIDQAVRNCEDIAMIMQVHDELVFEVKADRVEHYTQLIKAEMEKAIELKVPLIAEVGVGSNWDEAH</sequence>
<feature type="domain" description="5'-3' exonuclease" evidence="19">
    <location>
        <begin position="7"/>
        <end position="268"/>
    </location>
</feature>
<dbReference type="AlphaFoldDB" id="A0A4P7CNF5"/>
<dbReference type="FunFam" id="1.10.150.20:FF:000003">
    <property type="entry name" value="DNA polymerase I"/>
    <property type="match status" value="1"/>
</dbReference>
<dbReference type="InterPro" id="IPR002421">
    <property type="entry name" value="5-3_exonuclease"/>
</dbReference>
<dbReference type="InterPro" id="IPR018320">
    <property type="entry name" value="DNA_polymerase_1"/>
</dbReference>
<evidence type="ECO:0000256" key="1">
    <source>
        <dbReference type="ARBA" id="ARBA00007705"/>
    </source>
</evidence>
<comment type="similarity">
    <text evidence="1 17">Belongs to the DNA polymerase type-A family.</text>
</comment>
<dbReference type="CDD" id="cd06139">
    <property type="entry name" value="DNA_polA_I_Ecoli_like_exo"/>
    <property type="match status" value="1"/>
</dbReference>
<dbReference type="InterPro" id="IPR020046">
    <property type="entry name" value="5-3_exonucl_a-hlix_arch_N"/>
</dbReference>
<keyword evidence="10 17" id="KW-0378">Hydrolase</keyword>
<dbReference type="PANTHER" id="PTHR10133">
    <property type="entry name" value="DNA POLYMERASE I"/>
    <property type="match status" value="1"/>
</dbReference>
<keyword evidence="12 17" id="KW-0239">DNA-directed DNA polymerase</keyword>
<keyword evidence="11 17" id="KW-0269">Exonuclease</keyword>
<evidence type="ECO:0000256" key="8">
    <source>
        <dbReference type="ARBA" id="ARBA00022722"/>
    </source>
</evidence>
<dbReference type="GO" id="GO:0003887">
    <property type="term" value="F:DNA-directed DNA polymerase activity"/>
    <property type="evidence" value="ECO:0007669"/>
    <property type="project" value="UniProtKB-UniRule"/>
</dbReference>
<dbReference type="FunFam" id="1.20.1060.10:FF:000001">
    <property type="entry name" value="DNA polymerase I"/>
    <property type="match status" value="1"/>
</dbReference>
<evidence type="ECO:0000313" key="22">
    <source>
        <dbReference type="Proteomes" id="UP000294444"/>
    </source>
</evidence>
<dbReference type="InterPro" id="IPR002298">
    <property type="entry name" value="DNA_polymerase_A"/>
</dbReference>
<dbReference type="InterPro" id="IPR036279">
    <property type="entry name" value="5-3_exonuclease_C_sf"/>
</dbReference>
<dbReference type="GO" id="GO:0006302">
    <property type="term" value="P:double-strand break repair"/>
    <property type="evidence" value="ECO:0007669"/>
    <property type="project" value="TreeGrafter"/>
</dbReference>
<dbReference type="InterPro" id="IPR020045">
    <property type="entry name" value="DNA_polI_H3TH"/>
</dbReference>
<dbReference type="CDD" id="cd09898">
    <property type="entry name" value="H3TH_53EXO"/>
    <property type="match status" value="1"/>
</dbReference>
<dbReference type="Gene3D" id="1.20.1060.10">
    <property type="entry name" value="Taq DNA Polymerase, Chain T, domain 4"/>
    <property type="match status" value="1"/>
</dbReference>
<dbReference type="InterPro" id="IPR001098">
    <property type="entry name" value="DNA-dir_DNA_pol_A_palm_dom"/>
</dbReference>
<dbReference type="InterPro" id="IPR019760">
    <property type="entry name" value="DNA-dir_DNA_pol_A_CS"/>
</dbReference>
<accession>A0A4P7CNF5</accession>
<evidence type="ECO:0000256" key="10">
    <source>
        <dbReference type="ARBA" id="ARBA00022801"/>
    </source>
</evidence>
<dbReference type="InterPro" id="IPR008918">
    <property type="entry name" value="HhH2"/>
</dbReference>
<comment type="function">
    <text evidence="17">In addition to polymerase activity, this DNA polymerase exhibits 3'-5' and 5'-3' exonuclease activity.</text>
</comment>
<dbReference type="Pfam" id="PF01367">
    <property type="entry name" value="5_3_exonuc"/>
    <property type="match status" value="1"/>
</dbReference>
<organism evidence="21 22">
    <name type="scientific">Actinobacillus indolicus</name>
    <dbReference type="NCBI Taxonomy" id="51049"/>
    <lineage>
        <taxon>Bacteria</taxon>
        <taxon>Pseudomonadati</taxon>
        <taxon>Pseudomonadota</taxon>
        <taxon>Gammaproteobacteria</taxon>
        <taxon>Pasteurellales</taxon>
        <taxon>Pasteurellaceae</taxon>
        <taxon>Actinobacillus</taxon>
    </lineage>
</organism>
<dbReference type="GO" id="GO:0008408">
    <property type="term" value="F:3'-5' exonuclease activity"/>
    <property type="evidence" value="ECO:0007669"/>
    <property type="project" value="UniProtKB-UniRule"/>
</dbReference>
<dbReference type="CDD" id="cd09859">
    <property type="entry name" value="PIN_53EXO"/>
    <property type="match status" value="1"/>
</dbReference>
<dbReference type="Gene3D" id="1.10.150.20">
    <property type="entry name" value="5' to 3' exonuclease, C-terminal subdomain"/>
    <property type="match status" value="2"/>
</dbReference>
<evidence type="ECO:0000256" key="11">
    <source>
        <dbReference type="ARBA" id="ARBA00022839"/>
    </source>
</evidence>
<evidence type="ECO:0000313" key="21">
    <source>
        <dbReference type="EMBL" id="QBQ64671.1"/>
    </source>
</evidence>
<evidence type="ECO:0000256" key="5">
    <source>
        <dbReference type="ARBA" id="ARBA00022679"/>
    </source>
</evidence>
<evidence type="ECO:0000259" key="18">
    <source>
        <dbReference type="SMART" id="SM00474"/>
    </source>
</evidence>
<evidence type="ECO:0000256" key="4">
    <source>
        <dbReference type="ARBA" id="ARBA00020311"/>
    </source>
</evidence>
<dbReference type="NCBIfam" id="TIGR00593">
    <property type="entry name" value="pola"/>
    <property type="match status" value="1"/>
</dbReference>
<dbReference type="InterPro" id="IPR043502">
    <property type="entry name" value="DNA/RNA_pol_sf"/>
</dbReference>
<keyword evidence="6 17" id="KW-0548">Nucleotidyltransferase</keyword>
<dbReference type="NCBIfam" id="NF004397">
    <property type="entry name" value="PRK05755.1"/>
    <property type="match status" value="1"/>
</dbReference>
<evidence type="ECO:0000256" key="12">
    <source>
        <dbReference type="ARBA" id="ARBA00022932"/>
    </source>
</evidence>
<protein>
    <recommendedName>
        <fullName evidence="4 16">DNA polymerase I</fullName>
        <ecNumber evidence="3 16">2.7.7.7</ecNumber>
    </recommendedName>
</protein>
<evidence type="ECO:0000256" key="13">
    <source>
        <dbReference type="ARBA" id="ARBA00023125"/>
    </source>
</evidence>
<evidence type="ECO:0000256" key="15">
    <source>
        <dbReference type="ARBA" id="ARBA00049244"/>
    </source>
</evidence>
<dbReference type="EC" id="2.7.7.7" evidence="3 16"/>
<dbReference type="Pfam" id="PF00476">
    <property type="entry name" value="DNA_pol_A"/>
    <property type="match status" value="1"/>
</dbReference>
<keyword evidence="14 17" id="KW-0234">DNA repair</keyword>
<keyword evidence="22" id="KW-1185">Reference proteome</keyword>
<name>A0A4P7CNF5_9PAST</name>
<dbReference type="SMART" id="SM00475">
    <property type="entry name" value="53EXOc"/>
    <property type="match status" value="1"/>
</dbReference>
<dbReference type="FunFam" id="3.40.50.1010:FF:000001">
    <property type="entry name" value="DNA polymerase I"/>
    <property type="match status" value="1"/>
</dbReference>
<dbReference type="InterPro" id="IPR012337">
    <property type="entry name" value="RNaseH-like_sf"/>
</dbReference>
<evidence type="ECO:0000256" key="17">
    <source>
        <dbReference type="RuleBase" id="RU004460"/>
    </source>
</evidence>
<dbReference type="PRINTS" id="PR00868">
    <property type="entry name" value="DNAPOLI"/>
</dbReference>
<dbReference type="SUPFAM" id="SSF47807">
    <property type="entry name" value="5' to 3' exonuclease, C-terminal subdomain"/>
    <property type="match status" value="1"/>
</dbReference>
<dbReference type="SMART" id="SM00482">
    <property type="entry name" value="POLAc"/>
    <property type="match status" value="1"/>
</dbReference>
<proteinExistence type="inferred from homology"/>
<evidence type="ECO:0000256" key="2">
    <source>
        <dbReference type="ARBA" id="ARBA00011541"/>
    </source>
</evidence>
<keyword evidence="13 17" id="KW-0238">DNA-binding</keyword>
<dbReference type="SUPFAM" id="SSF88723">
    <property type="entry name" value="PIN domain-like"/>
    <property type="match status" value="1"/>
</dbReference>
<keyword evidence="8" id="KW-0540">Nuclease</keyword>
<dbReference type="EMBL" id="CP038145">
    <property type="protein sequence ID" value="QBQ64671.1"/>
    <property type="molecule type" value="Genomic_DNA"/>
</dbReference>
<dbReference type="Gene3D" id="3.30.420.10">
    <property type="entry name" value="Ribonuclease H-like superfamily/Ribonuclease H"/>
    <property type="match status" value="1"/>
</dbReference>
<dbReference type="SUPFAM" id="SSF56672">
    <property type="entry name" value="DNA/RNA polymerases"/>
    <property type="match status" value="1"/>
</dbReference>
<dbReference type="GO" id="GO:0008409">
    <property type="term" value="F:5'-3' exonuclease activity"/>
    <property type="evidence" value="ECO:0007669"/>
    <property type="project" value="UniProtKB-UniRule"/>
</dbReference>
<dbReference type="InterPro" id="IPR036397">
    <property type="entry name" value="RNaseH_sf"/>
</dbReference>
<reference evidence="21 22" key="1">
    <citation type="submission" date="2019-03" db="EMBL/GenBank/DDBJ databases">
        <authorList>
            <person name="Che Y."/>
            <person name="Zhou L."/>
        </authorList>
    </citation>
    <scope>NUCLEOTIDE SEQUENCE [LARGE SCALE GENOMIC DNA]</scope>
    <source>
        <strain evidence="21 22">AIFJ1607</strain>
    </source>
</reference>
<dbReference type="PROSITE" id="PS00447">
    <property type="entry name" value="DNA_POLYMERASE_A"/>
    <property type="match status" value="1"/>
</dbReference>
<dbReference type="RefSeq" id="WP_162857475.1">
    <property type="nucleotide sequence ID" value="NZ_CP038145.1"/>
</dbReference>
<dbReference type="FunFam" id="3.30.420.10:FF:000026">
    <property type="entry name" value="DNA polymerase I"/>
    <property type="match status" value="1"/>
</dbReference>